<evidence type="ECO:0000256" key="4">
    <source>
        <dbReference type="ARBA" id="ARBA00023163"/>
    </source>
</evidence>
<feature type="region of interest" description="Disordered" evidence="7">
    <location>
        <begin position="177"/>
        <end position="206"/>
    </location>
</feature>
<feature type="compositionally biased region" description="Low complexity" evidence="7">
    <location>
        <begin position="267"/>
        <end position="299"/>
    </location>
</feature>
<keyword evidence="4" id="KW-0804">Transcription</keyword>
<dbReference type="Pfam" id="PF04729">
    <property type="entry name" value="ASF1_hist_chap"/>
    <property type="match status" value="1"/>
</dbReference>
<dbReference type="GO" id="GO:0006335">
    <property type="term" value="P:DNA replication-dependent chromatin assembly"/>
    <property type="evidence" value="ECO:0007669"/>
    <property type="project" value="TreeGrafter"/>
</dbReference>
<accession>A0A7S4EGI0</accession>
<sequence>MALVNVVNMVVLDNPTCFTSPFQFEITFECLQELDDDLEWKVLYVGSAQDAAKDQILDEILVGPVPVGVNKFVLQADAPDPSQLAQDDLLGVTVVLVTCSYKEREFVRVGYYVNNEYEYNDPNANAAAQAAAVVNGNNNDGAEQQQQPPPAVTIPNPVPLERIQRQILADKPRVTKFPISWGDEPQQQQNQQQHNQQQQHCEQNQQHMQQTNFSNNNMVAAAAGSSSLGAAMMADHAAAASPTTSAADTTTRNGSAAMLPPPGGGAPTISNDNSIDSNNNSTNNNNNDTTTAAVDMTMMQEEEENMEEEDIMEEEELSVDSESGEQVGDGIVSMPEESNMSHAYFGNSNQQQQHSSNNNNNTNSSNVQAMTE</sequence>
<gene>
    <name evidence="8" type="ORF">PAUS00366_LOCUS5274</name>
</gene>
<dbReference type="InterPro" id="IPR036747">
    <property type="entry name" value="ASF1-like_sf"/>
</dbReference>
<feature type="compositionally biased region" description="Low complexity" evidence="7">
    <location>
        <begin position="347"/>
        <end position="372"/>
    </location>
</feature>
<dbReference type="GO" id="GO:0000785">
    <property type="term" value="C:chromatin"/>
    <property type="evidence" value="ECO:0007669"/>
    <property type="project" value="TreeGrafter"/>
</dbReference>
<feature type="compositionally biased region" description="Pro residues" evidence="7">
    <location>
        <begin position="147"/>
        <end position="156"/>
    </location>
</feature>
<comment type="similarity">
    <text evidence="2">Belongs to the ASF1 family.</text>
</comment>
<dbReference type="SUPFAM" id="SSF101546">
    <property type="entry name" value="ASF1-like"/>
    <property type="match status" value="1"/>
</dbReference>
<feature type="region of interest" description="Disordered" evidence="7">
    <location>
        <begin position="137"/>
        <end position="156"/>
    </location>
</feature>
<evidence type="ECO:0000256" key="3">
    <source>
        <dbReference type="ARBA" id="ARBA00023015"/>
    </source>
</evidence>
<organism evidence="8">
    <name type="scientific">Pseudo-nitzschia australis</name>
    <dbReference type="NCBI Taxonomy" id="44445"/>
    <lineage>
        <taxon>Eukaryota</taxon>
        <taxon>Sar</taxon>
        <taxon>Stramenopiles</taxon>
        <taxon>Ochrophyta</taxon>
        <taxon>Bacillariophyta</taxon>
        <taxon>Bacillariophyceae</taxon>
        <taxon>Bacillariophycidae</taxon>
        <taxon>Bacillariales</taxon>
        <taxon>Bacillariaceae</taxon>
        <taxon>Pseudo-nitzschia</taxon>
    </lineage>
</organism>
<dbReference type="Gene3D" id="2.60.40.1490">
    <property type="entry name" value="Histone chaperone ASF1-like"/>
    <property type="match status" value="1"/>
</dbReference>
<evidence type="ECO:0000256" key="2">
    <source>
        <dbReference type="ARBA" id="ARBA00006051"/>
    </source>
</evidence>
<feature type="region of interest" description="Disordered" evidence="7">
    <location>
        <begin position="242"/>
        <end position="372"/>
    </location>
</feature>
<evidence type="ECO:0000256" key="1">
    <source>
        <dbReference type="ARBA" id="ARBA00004123"/>
    </source>
</evidence>
<evidence type="ECO:0000256" key="5">
    <source>
        <dbReference type="ARBA" id="ARBA00023186"/>
    </source>
</evidence>
<proteinExistence type="inferred from homology"/>
<feature type="compositionally biased region" description="Low complexity" evidence="7">
    <location>
        <begin position="242"/>
        <end position="258"/>
    </location>
</feature>
<protein>
    <recommendedName>
        <fullName evidence="9">Anti-silencing function protein 1</fullName>
    </recommendedName>
</protein>
<dbReference type="InterPro" id="IPR006818">
    <property type="entry name" value="ASF1-like"/>
</dbReference>
<evidence type="ECO:0008006" key="9">
    <source>
        <dbReference type="Google" id="ProtNLM"/>
    </source>
</evidence>
<evidence type="ECO:0000256" key="7">
    <source>
        <dbReference type="SAM" id="MobiDB-lite"/>
    </source>
</evidence>
<evidence type="ECO:0000256" key="6">
    <source>
        <dbReference type="ARBA" id="ARBA00023242"/>
    </source>
</evidence>
<keyword evidence="5" id="KW-0143">Chaperone</keyword>
<dbReference type="EMBL" id="HBIX01006681">
    <property type="protein sequence ID" value="CAE0712522.1"/>
    <property type="molecule type" value="Transcribed_RNA"/>
</dbReference>
<dbReference type="GO" id="GO:0005634">
    <property type="term" value="C:nucleus"/>
    <property type="evidence" value="ECO:0007669"/>
    <property type="project" value="UniProtKB-SubCell"/>
</dbReference>
<feature type="compositionally biased region" description="Low complexity" evidence="7">
    <location>
        <begin position="186"/>
        <end position="206"/>
    </location>
</feature>
<keyword evidence="6" id="KW-0539">Nucleus</keyword>
<dbReference type="GO" id="GO:0042393">
    <property type="term" value="F:histone binding"/>
    <property type="evidence" value="ECO:0007669"/>
    <property type="project" value="TreeGrafter"/>
</dbReference>
<evidence type="ECO:0000313" key="8">
    <source>
        <dbReference type="EMBL" id="CAE0712522.1"/>
    </source>
</evidence>
<dbReference type="PANTHER" id="PTHR12040:SF0">
    <property type="entry name" value="HISTONE CHAPERONE ASF1"/>
    <property type="match status" value="1"/>
</dbReference>
<name>A0A7S4EGI0_9STRA</name>
<dbReference type="AlphaFoldDB" id="A0A7S4EGI0"/>
<dbReference type="PANTHER" id="PTHR12040">
    <property type="entry name" value="ANTI-SILENCING PROTEIN 1"/>
    <property type="match status" value="1"/>
</dbReference>
<reference evidence="8" key="1">
    <citation type="submission" date="2021-01" db="EMBL/GenBank/DDBJ databases">
        <authorList>
            <person name="Corre E."/>
            <person name="Pelletier E."/>
            <person name="Niang G."/>
            <person name="Scheremetjew M."/>
            <person name="Finn R."/>
            <person name="Kale V."/>
            <person name="Holt S."/>
            <person name="Cochrane G."/>
            <person name="Meng A."/>
            <person name="Brown T."/>
            <person name="Cohen L."/>
        </authorList>
    </citation>
    <scope>NUCLEOTIDE SEQUENCE</scope>
    <source>
        <strain evidence="8">10249 10 AB</strain>
    </source>
</reference>
<keyword evidence="3" id="KW-0805">Transcription regulation</keyword>
<feature type="compositionally biased region" description="Acidic residues" evidence="7">
    <location>
        <begin position="300"/>
        <end position="323"/>
    </location>
</feature>
<comment type="subcellular location">
    <subcellularLocation>
        <location evidence="1">Nucleus</location>
    </subcellularLocation>
</comment>